<name>A0ABN4QZJ1_9BORD</name>
<dbReference type="Proteomes" id="UP000091897">
    <property type="component" value="Chromosome"/>
</dbReference>
<organism evidence="2 3">
    <name type="scientific">Bordetella bronchialis</name>
    <dbReference type="NCBI Taxonomy" id="463025"/>
    <lineage>
        <taxon>Bacteria</taxon>
        <taxon>Pseudomonadati</taxon>
        <taxon>Pseudomonadota</taxon>
        <taxon>Betaproteobacteria</taxon>
        <taxon>Burkholderiales</taxon>
        <taxon>Alcaligenaceae</taxon>
        <taxon>Bordetella</taxon>
    </lineage>
</organism>
<evidence type="ECO:0000313" key="2">
    <source>
        <dbReference type="EMBL" id="ANN66437.1"/>
    </source>
</evidence>
<evidence type="ECO:0000313" key="3">
    <source>
        <dbReference type="Proteomes" id="UP000091897"/>
    </source>
</evidence>
<gene>
    <name evidence="2" type="ORF">BAU06_09150</name>
</gene>
<dbReference type="EMBL" id="CP016170">
    <property type="protein sequence ID" value="ANN66437.1"/>
    <property type="molecule type" value="Genomic_DNA"/>
</dbReference>
<feature type="region of interest" description="Disordered" evidence="1">
    <location>
        <begin position="79"/>
        <end position="99"/>
    </location>
</feature>
<sequence>MREALELIRDFPESVPGALQAIKAMARVTLSGQPAAQQDAPTDDMRVLYIAGTICQHLDTALDQSRVMAAARDIARYAPAQDAERERQQGGGDAEPDYADLLRQAAEYTRHPDYDWHLDFARQVTAALAARAQRAEGDA</sequence>
<reference evidence="2 3" key="1">
    <citation type="submission" date="2016-06" db="EMBL/GenBank/DDBJ databases">
        <title>Complete genome sequences of Bordetella bronchialis and Bordetella flabilis.</title>
        <authorList>
            <person name="LiPuma J.J."/>
            <person name="Spilker T."/>
        </authorList>
    </citation>
    <scope>NUCLEOTIDE SEQUENCE [LARGE SCALE GENOMIC DNA]</scope>
    <source>
        <strain evidence="2 3">AU3182</strain>
    </source>
</reference>
<protein>
    <submittedName>
        <fullName evidence="2">Uncharacterized protein</fullName>
    </submittedName>
</protein>
<accession>A0ABN4QZJ1</accession>
<keyword evidence="3" id="KW-1185">Reference proteome</keyword>
<evidence type="ECO:0000256" key="1">
    <source>
        <dbReference type="SAM" id="MobiDB-lite"/>
    </source>
</evidence>
<proteinExistence type="predicted"/>